<accession>A0A0D5YWP1</accession>
<dbReference type="AlphaFoldDB" id="A0A0D5YWP1"/>
<dbReference type="PROSITE" id="PS51257">
    <property type="entry name" value="PROKAR_LIPOPROTEIN"/>
    <property type="match status" value="1"/>
</dbReference>
<evidence type="ECO:0000259" key="2">
    <source>
        <dbReference type="Pfam" id="PF19413"/>
    </source>
</evidence>
<reference evidence="3 4" key="1">
    <citation type="submission" date="2015-03" db="EMBL/GenBank/DDBJ databases">
        <title>Complete genome sequence of Muricauda lutaonensis CC-HSB-11T, isolated from a coastal hot spring.</title>
        <authorList>
            <person name="Kim K.M."/>
        </authorList>
    </citation>
    <scope>NUCLEOTIDE SEQUENCE [LARGE SCALE GENOMIC DNA]</scope>
    <source>
        <strain evidence="3 4">CC-HSB-11</strain>
    </source>
</reference>
<dbReference type="HOGENOM" id="CLU_053131_0_0_10"/>
<gene>
    <name evidence="3" type="ORF">VC82_2782</name>
</gene>
<dbReference type="KEGG" id="mlt:VC82_2782"/>
<keyword evidence="4" id="KW-1185">Reference proteome</keyword>
<dbReference type="Pfam" id="PF19413">
    <property type="entry name" value="YaiO"/>
    <property type="match status" value="1"/>
</dbReference>
<feature type="compositionally biased region" description="Basic and acidic residues" evidence="1">
    <location>
        <begin position="168"/>
        <end position="197"/>
    </location>
</feature>
<feature type="region of interest" description="Disordered" evidence="1">
    <location>
        <begin position="151"/>
        <end position="202"/>
    </location>
</feature>
<evidence type="ECO:0000313" key="4">
    <source>
        <dbReference type="Proteomes" id="UP000032726"/>
    </source>
</evidence>
<name>A0A0D5YWP1_9FLAO</name>
<proteinExistence type="predicted"/>
<dbReference type="Pfam" id="PF14559">
    <property type="entry name" value="TPR_19"/>
    <property type="match status" value="1"/>
</dbReference>
<dbReference type="Gene3D" id="1.25.40.10">
    <property type="entry name" value="Tetratricopeptide repeat domain"/>
    <property type="match status" value="1"/>
</dbReference>
<evidence type="ECO:0000313" key="3">
    <source>
        <dbReference type="EMBL" id="AKA36336.1"/>
    </source>
</evidence>
<dbReference type="SUPFAM" id="SSF48452">
    <property type="entry name" value="TPR-like"/>
    <property type="match status" value="1"/>
</dbReference>
<dbReference type="InterPro" id="IPR030887">
    <property type="entry name" value="Beta-barrel_YaiO"/>
</dbReference>
<dbReference type="OrthoDB" id="742239at2"/>
<dbReference type="Proteomes" id="UP000032726">
    <property type="component" value="Chromosome"/>
</dbReference>
<feature type="domain" description="YaiO beta-barrel" evidence="2">
    <location>
        <begin position="205"/>
        <end position="376"/>
    </location>
</feature>
<organism evidence="3 4">
    <name type="scientific">Flagellimonas lutaonensis</name>
    <dbReference type="NCBI Taxonomy" id="516051"/>
    <lineage>
        <taxon>Bacteria</taxon>
        <taxon>Pseudomonadati</taxon>
        <taxon>Bacteroidota</taxon>
        <taxon>Flavobacteriia</taxon>
        <taxon>Flavobacteriales</taxon>
        <taxon>Flavobacteriaceae</taxon>
        <taxon>Flagellimonas</taxon>
    </lineage>
</organism>
<protein>
    <submittedName>
        <fullName evidence="3">Conserved hypothetical periplasmic protein</fullName>
    </submittedName>
</protein>
<evidence type="ECO:0000256" key="1">
    <source>
        <dbReference type="SAM" id="MobiDB-lite"/>
    </source>
</evidence>
<dbReference type="NCBIfam" id="TIGR04390">
    <property type="entry name" value="OMP_YaiO_dom"/>
    <property type="match status" value="1"/>
</dbReference>
<dbReference type="InterPro" id="IPR011990">
    <property type="entry name" value="TPR-like_helical_dom_sf"/>
</dbReference>
<sequence>MRLSKTIYTCILGMACFYGWGQELAYNGPKKPDVAQAHQMAFEGDHISAKDLLLKILSKTPDDIQARSLLANTYSWSGKYDEARKHFNKITSEERTDRDVWISAIKNELYAKEDATALGLANKALSYLKDDNEIERLKNLALERITNKKYPEKGWHNQGPDITNAKADSLKKDKKNTLENGKETGRATTDAEGRSEASADTEEFQNRIGINNSFTVFSERFDPQVFSSISFRRKTLAGSIIPKINYSNRLGKHGVQYDIDFYPKFSKRFYAYLNYGHSNADIYPRHKMGGDLYVNLPGAFEFSAGGRYIITNTREVKAITNSLGHYRGNYYFSLRSFITPRPDGLTRVSGNLLVRKYLKDAENFLGVNVGMGVSPELRQIIADDQLLAETLFFIESQRLNLEYQFTGKNGPNIYRARLGVRRQELASDLGNFFWGVTAGLVYQVKF</sequence>
<dbReference type="EMBL" id="CP011071">
    <property type="protein sequence ID" value="AKA36336.1"/>
    <property type="molecule type" value="Genomic_DNA"/>
</dbReference>
<dbReference type="PATRIC" id="fig|516051.4.peg.2851"/>
<dbReference type="STRING" id="516051.VC82_2782"/>